<evidence type="ECO:0000313" key="6">
    <source>
        <dbReference type="Proteomes" id="UP000001916"/>
    </source>
</evidence>
<gene>
    <name evidence="5" type="ordered locus">Mesil_3096</name>
</gene>
<dbReference type="KEGG" id="msv:Mesil_3096"/>
<dbReference type="AlphaFoldDB" id="D7BE70"/>
<evidence type="ECO:0000256" key="4">
    <source>
        <dbReference type="SAM" id="SignalP"/>
    </source>
</evidence>
<dbReference type="InterPro" id="IPR011990">
    <property type="entry name" value="TPR-like_helical_dom_sf"/>
</dbReference>
<evidence type="ECO:0000256" key="1">
    <source>
        <dbReference type="ARBA" id="ARBA00022737"/>
    </source>
</evidence>
<evidence type="ECO:0000256" key="3">
    <source>
        <dbReference type="PROSITE-ProRule" id="PRU00339"/>
    </source>
</evidence>
<dbReference type="OrthoDB" id="34016at2"/>
<feature type="signal peptide" evidence="4">
    <location>
        <begin position="1"/>
        <end position="17"/>
    </location>
</feature>
<protein>
    <submittedName>
        <fullName evidence="5">Tetratricopeptide TPR_2 repeat protein</fullName>
    </submittedName>
</protein>
<dbReference type="PANTHER" id="PTHR45586">
    <property type="entry name" value="TPR REPEAT-CONTAINING PROTEIN PA4667"/>
    <property type="match status" value="1"/>
</dbReference>
<dbReference type="PANTHER" id="PTHR45586:SF1">
    <property type="entry name" value="LIPOPOLYSACCHARIDE ASSEMBLY PROTEIN B"/>
    <property type="match status" value="1"/>
</dbReference>
<keyword evidence="6" id="KW-1185">Reference proteome</keyword>
<keyword evidence="2 3" id="KW-0802">TPR repeat</keyword>
<dbReference type="InterPro" id="IPR019734">
    <property type="entry name" value="TPR_rpt"/>
</dbReference>
<feature type="repeat" description="TPR" evidence="3">
    <location>
        <begin position="318"/>
        <end position="351"/>
    </location>
</feature>
<accession>D7BE70</accession>
<evidence type="ECO:0000313" key="5">
    <source>
        <dbReference type="EMBL" id="ADH64928.1"/>
    </source>
</evidence>
<evidence type="ECO:0000256" key="2">
    <source>
        <dbReference type="ARBA" id="ARBA00022803"/>
    </source>
</evidence>
<proteinExistence type="predicted"/>
<dbReference type="eggNOG" id="COG0457">
    <property type="taxonomic scope" value="Bacteria"/>
</dbReference>
<reference evidence="5 6" key="1">
    <citation type="journal article" date="2010" name="Stand. Genomic Sci.">
        <title>Complete genome sequence of Meiothermus silvanus type strain (VI-R2).</title>
        <authorList>
            <person name="Sikorski J."/>
            <person name="Tindall B.J."/>
            <person name="Lowry S."/>
            <person name="Lucas S."/>
            <person name="Nolan M."/>
            <person name="Copeland A."/>
            <person name="Glavina Del Rio T."/>
            <person name="Tice H."/>
            <person name="Cheng J.F."/>
            <person name="Han C."/>
            <person name="Pitluck S."/>
            <person name="Liolios K."/>
            <person name="Ivanova N."/>
            <person name="Mavromatis K."/>
            <person name="Mikhailova N."/>
            <person name="Pati A."/>
            <person name="Goodwin L."/>
            <person name="Chen A."/>
            <person name="Palaniappan K."/>
            <person name="Land M."/>
            <person name="Hauser L."/>
            <person name="Chang Y.J."/>
            <person name="Jeffries C.D."/>
            <person name="Rohde M."/>
            <person name="Goker M."/>
            <person name="Woyke T."/>
            <person name="Bristow J."/>
            <person name="Eisen J.A."/>
            <person name="Markowitz V."/>
            <person name="Hugenholtz P."/>
            <person name="Kyrpides N.C."/>
            <person name="Klenk H.P."/>
            <person name="Lapidus A."/>
        </authorList>
    </citation>
    <scope>NUCLEOTIDE SEQUENCE [LARGE SCALE GENOMIC DNA]</scope>
    <source>
        <strain evidence="6">ATCC 700542 / DSM 9946 / VI-R2</strain>
    </source>
</reference>
<dbReference type="PROSITE" id="PS50005">
    <property type="entry name" value="TPR"/>
    <property type="match status" value="2"/>
</dbReference>
<dbReference type="EMBL" id="CP002042">
    <property type="protein sequence ID" value="ADH64928.1"/>
    <property type="molecule type" value="Genomic_DNA"/>
</dbReference>
<dbReference type="HOGENOM" id="CLU_684617_0_0_0"/>
<feature type="repeat" description="TPR" evidence="3">
    <location>
        <begin position="145"/>
        <end position="178"/>
    </location>
</feature>
<name>D7BE70_ALLS1</name>
<dbReference type="SMART" id="SM00028">
    <property type="entry name" value="TPR"/>
    <property type="match status" value="6"/>
</dbReference>
<dbReference type="Proteomes" id="UP000001916">
    <property type="component" value="Chromosome"/>
</dbReference>
<keyword evidence="4" id="KW-0732">Signal</keyword>
<dbReference type="STRING" id="526227.Mesil_3096"/>
<dbReference type="Pfam" id="PF13432">
    <property type="entry name" value="TPR_16"/>
    <property type="match status" value="4"/>
</dbReference>
<organism evidence="5 6">
    <name type="scientific">Allomeiothermus silvanus (strain ATCC 700542 / DSM 9946 / NBRC 106475 / NCIMB 13440 / VI-R2)</name>
    <name type="common">Thermus silvanus</name>
    <dbReference type="NCBI Taxonomy" id="526227"/>
    <lineage>
        <taxon>Bacteria</taxon>
        <taxon>Thermotogati</taxon>
        <taxon>Deinococcota</taxon>
        <taxon>Deinococci</taxon>
        <taxon>Thermales</taxon>
        <taxon>Thermaceae</taxon>
        <taxon>Allomeiothermus</taxon>
    </lineage>
</organism>
<keyword evidence="1" id="KW-0677">Repeat</keyword>
<sequence length="366" mass="40328">MRLVLLGIFLSFGLALAQTPPAQQLLQEAQTLAQQARASGAAPSVDSTPWKQAIERAEAATQADPQSAEAWKLLGMLYYDVKFWARAHDRFNQYLRLTGGHADPKVAKAIGETNLNLGYGAYNRGDSGQALEYFQAATNFLPGDPQPYEWMGRIYLEQGNAVQARQAYQQANQIRPTPTNTYFLARSQDVATYGRAAVRAFTAGYNAYQTGDKAAALAQFQTAVQVAPGWLEAKRWLARTQLETGQTQAALATWQQVTASPQATASDKYFLRVAQLSAQYGADAARAYFEGVQAYQAGNRPQALAHFQAATQANPQFADAWYWLGRTAYEGRNYALAVQAYSQAVALQPDNTQAKYWLEQAKKALR</sequence>
<dbReference type="RefSeq" id="WP_013159457.1">
    <property type="nucleotide sequence ID" value="NC_014212.1"/>
</dbReference>
<dbReference type="Gene3D" id="1.25.40.10">
    <property type="entry name" value="Tetratricopeptide repeat domain"/>
    <property type="match status" value="4"/>
</dbReference>
<dbReference type="InterPro" id="IPR051012">
    <property type="entry name" value="CellSynth/LPSAsmb/PSIAsmb"/>
</dbReference>
<dbReference type="SUPFAM" id="SSF48452">
    <property type="entry name" value="TPR-like"/>
    <property type="match status" value="2"/>
</dbReference>
<feature type="chain" id="PRO_5003093224" evidence="4">
    <location>
        <begin position="18"/>
        <end position="366"/>
    </location>
</feature>